<evidence type="ECO:0000313" key="2">
    <source>
        <dbReference type="Proteomes" id="UP000053766"/>
    </source>
</evidence>
<evidence type="ECO:0000313" key="1">
    <source>
        <dbReference type="EMBL" id="KJH46839.1"/>
    </source>
</evidence>
<dbReference type="Proteomes" id="UP000053766">
    <property type="component" value="Unassembled WGS sequence"/>
</dbReference>
<reference evidence="2" key="2">
    <citation type="journal article" date="2016" name="Sci. Rep.">
        <title>Dictyocaulus viviparus genome, variome and transcriptome elucidate lungworm biology and support future intervention.</title>
        <authorList>
            <person name="McNulty S.N."/>
            <person name="Strube C."/>
            <person name="Rosa B.A."/>
            <person name="Martin J.C."/>
            <person name="Tyagi R."/>
            <person name="Choi Y.J."/>
            <person name="Wang Q."/>
            <person name="Hallsworth Pepin K."/>
            <person name="Zhang X."/>
            <person name="Ozersky P."/>
            <person name="Wilson R.K."/>
            <person name="Sternberg P.W."/>
            <person name="Gasser R.B."/>
            <person name="Mitreva M."/>
        </authorList>
    </citation>
    <scope>NUCLEOTIDE SEQUENCE [LARGE SCALE GENOMIC DNA]</scope>
    <source>
        <strain evidence="2">HannoverDv2000</strain>
    </source>
</reference>
<dbReference type="AlphaFoldDB" id="A0A0D8XSW2"/>
<dbReference type="EMBL" id="KN716332">
    <property type="protein sequence ID" value="KJH46839.1"/>
    <property type="molecule type" value="Genomic_DNA"/>
</dbReference>
<reference evidence="1 2" key="1">
    <citation type="submission" date="2013-11" db="EMBL/GenBank/DDBJ databases">
        <title>Draft genome of the bovine lungworm Dictyocaulus viviparus.</title>
        <authorList>
            <person name="Mitreva M."/>
        </authorList>
    </citation>
    <scope>NUCLEOTIDE SEQUENCE [LARGE SCALE GENOMIC DNA]</scope>
    <source>
        <strain evidence="1 2">HannoverDv2000</strain>
    </source>
</reference>
<proteinExistence type="predicted"/>
<name>A0A0D8XSW2_DICVI</name>
<protein>
    <submittedName>
        <fullName evidence="1">Uncharacterized protein</fullName>
    </submittedName>
</protein>
<gene>
    <name evidence="1" type="ORF">DICVIV_07076</name>
</gene>
<sequence length="85" mass="9780">MNTSPIRATMFMEAEQHECRANKKFLMLRKSIFVSLLMMFLFAAAVQALDCHPGTSDYRCKTFCGNRGFAFGMCSDRWNCYCGDR</sequence>
<keyword evidence="2" id="KW-1185">Reference proteome</keyword>
<organism evidence="1 2">
    <name type="scientific">Dictyocaulus viviparus</name>
    <name type="common">Bovine lungworm</name>
    <dbReference type="NCBI Taxonomy" id="29172"/>
    <lineage>
        <taxon>Eukaryota</taxon>
        <taxon>Metazoa</taxon>
        <taxon>Ecdysozoa</taxon>
        <taxon>Nematoda</taxon>
        <taxon>Chromadorea</taxon>
        <taxon>Rhabditida</taxon>
        <taxon>Rhabditina</taxon>
        <taxon>Rhabditomorpha</taxon>
        <taxon>Strongyloidea</taxon>
        <taxon>Metastrongylidae</taxon>
        <taxon>Dictyocaulus</taxon>
    </lineage>
</organism>
<accession>A0A0D8XSW2</accession>